<dbReference type="CTD" id="6098520"/>
<dbReference type="InterPro" id="IPR036116">
    <property type="entry name" value="FN3_sf"/>
</dbReference>
<evidence type="ECO:0000256" key="1">
    <source>
        <dbReference type="SAM" id="Phobius"/>
    </source>
</evidence>
<keyword evidence="1" id="KW-1133">Transmembrane helix</keyword>
<keyword evidence="4" id="KW-1185">Reference proteome</keyword>
<accession>A0A8L7YK90</accession>
<dbReference type="AlphaFoldDB" id="A0A4E9EYF2"/>
<accession>A0A4E9EYF2</accession>
<keyword evidence="2" id="KW-0732">Signal</keyword>
<dbReference type="OrthoDB" id="5783913at2759"/>
<gene>
    <name evidence="3" type="primary">Bm2241</name>
    <name evidence="3" type="ORF">BM_BM2241</name>
</gene>
<dbReference type="EMBL" id="CAAKNF010000196">
    <property type="protein sequence ID" value="VIO89369.1"/>
    <property type="molecule type" value="Genomic_DNA"/>
</dbReference>
<reference evidence="4" key="1">
    <citation type="journal article" date="2007" name="Science">
        <title>Draft genome of the filarial nematode parasite Brugia malayi.</title>
        <authorList>
            <person name="Ghedin E."/>
            <person name="Wang S."/>
            <person name="Spiro D."/>
            <person name="Caler E."/>
            <person name="Zhao Q."/>
            <person name="Crabtree J."/>
            <person name="Allen J.E."/>
            <person name="Delcher A.L."/>
            <person name="Guiliano D.B."/>
            <person name="Miranda-Saavedra D."/>
            <person name="Angiuoli S.V."/>
            <person name="Creasy T."/>
            <person name="Amedeo P."/>
            <person name="Haas B."/>
            <person name="El-Sayed N.M."/>
            <person name="Wortman J.R."/>
            <person name="Feldblyum T."/>
            <person name="Tallon L."/>
            <person name="Schatz M."/>
            <person name="Shumway M."/>
            <person name="Koo H."/>
            <person name="Salzberg S.L."/>
            <person name="Schobel S."/>
            <person name="Pertea M."/>
            <person name="Pop M."/>
            <person name="White O."/>
            <person name="Barton G.J."/>
            <person name="Carlow C.K."/>
            <person name="Crawford M.J."/>
            <person name="Daub J."/>
            <person name="Dimmic M.W."/>
            <person name="Estes C.F."/>
            <person name="Foster J.M."/>
            <person name="Ganatra M."/>
            <person name="Gregory W.F."/>
            <person name="Johnson N.M."/>
            <person name="Jin J."/>
            <person name="Komuniecki R."/>
            <person name="Korf I."/>
            <person name="Kumar S."/>
            <person name="Laney S."/>
            <person name="Li B.W."/>
            <person name="Li W."/>
            <person name="Lindblom T.H."/>
            <person name="Lustigman S."/>
            <person name="Ma D."/>
            <person name="Maina C.V."/>
            <person name="Martin D.M."/>
            <person name="McCarter J.P."/>
            <person name="McReynolds L."/>
            <person name="Mitreva M."/>
            <person name="Nutman T.B."/>
            <person name="Parkinson J."/>
            <person name="Peregrin-Alvarez J.M."/>
            <person name="Poole C."/>
            <person name="Ren Q."/>
            <person name="Saunders L."/>
            <person name="Sluder A.E."/>
            <person name="Smith K."/>
            <person name="Stanke M."/>
            <person name="Unnasch T.R."/>
            <person name="Ware J."/>
            <person name="Wei A.D."/>
            <person name="Weil G."/>
            <person name="Williams D.J."/>
            <person name="Zhang Y."/>
            <person name="Williams S.A."/>
            <person name="Fraser-Liggett C."/>
            <person name="Slatko B."/>
            <person name="Blaxter M.L."/>
            <person name="Scott A.L."/>
        </authorList>
    </citation>
    <scope>NUCLEOTIDE SEQUENCE</scope>
    <source>
        <strain evidence="4">FR3</strain>
    </source>
</reference>
<dbReference type="InterPro" id="IPR003961">
    <property type="entry name" value="FN3_dom"/>
</dbReference>
<feature type="transmembrane region" description="Helical" evidence="1">
    <location>
        <begin position="472"/>
        <end position="495"/>
    </location>
</feature>
<evidence type="ECO:0000256" key="2">
    <source>
        <dbReference type="SAM" id="SignalP"/>
    </source>
</evidence>
<keyword evidence="1" id="KW-0472">Membrane</keyword>
<reference evidence="5" key="3">
    <citation type="submission" date="2022-04" db="UniProtKB">
        <authorList>
            <consortium name="WormBaseParasite"/>
        </authorList>
    </citation>
    <scope>IDENTIFICATION</scope>
</reference>
<feature type="signal peptide" evidence="2">
    <location>
        <begin position="1"/>
        <end position="15"/>
    </location>
</feature>
<protein>
    <submittedName>
        <fullName evidence="5">Bm2241</fullName>
    </submittedName>
</protein>
<keyword evidence="1" id="KW-0812">Transmembrane</keyword>
<dbReference type="RefSeq" id="XP_042931491.1">
    <property type="nucleotide sequence ID" value="XM_043075557.1"/>
</dbReference>
<feature type="chain" id="PRO_5023902051" evidence="2">
    <location>
        <begin position="16"/>
        <end position="518"/>
    </location>
</feature>
<name>A0A4E9EYF2_BRUMA</name>
<organism evidence="3">
    <name type="scientific">Brugia malayi</name>
    <name type="common">Filarial nematode worm</name>
    <dbReference type="NCBI Taxonomy" id="6279"/>
    <lineage>
        <taxon>Eukaryota</taxon>
        <taxon>Metazoa</taxon>
        <taxon>Ecdysozoa</taxon>
        <taxon>Nematoda</taxon>
        <taxon>Chromadorea</taxon>
        <taxon>Rhabditida</taxon>
        <taxon>Spirurina</taxon>
        <taxon>Spiruromorpha</taxon>
        <taxon>Filarioidea</taxon>
        <taxon>Onchocercidae</taxon>
        <taxon>Brugia</taxon>
    </lineage>
</organism>
<evidence type="ECO:0000313" key="3">
    <source>
        <dbReference type="EMBL" id="VIO89369.1"/>
    </source>
</evidence>
<dbReference type="Proteomes" id="UP000006672">
    <property type="component" value="Unassembled WGS sequence"/>
</dbReference>
<dbReference type="GeneID" id="6098520"/>
<sequence length="518" mass="58250">MSMLVLIAATLKAFTVLPYVQIDFVHYFRLAQCDAKCAEKYSKSVKRRLNDGTFIKYYGNDGDHYKLCITGCNRRRMTARREKNGTTNALMAGMQFWMDTNAYASRTDHSPIKSVQLGCMDVVTSQDVSDFEDTIEGLVFVNTNETEQYPIRYIVQWKQRTYDGSPTGENGWITASIESEPIFKVEGMIPMMQYRFMVTAVGPGGRLGGPIMSNWAQSLTVEEKLRAPVGPMMIVTQYNNEDGLCALVKWYHSPYQLELSPNILDDRLVLFGNCHYSITILNETSQETVLFTLDNGNGILLSNLQFSTEYSVAVRSISSVMVVDSSMLQQKNMSTAGDTNDILEQKFFTPACNEVFGSGSLECAPEPVKNLEAIINPNGSVQIQWIPSSEPNTILVYQLLYQSLTNHHDCDNDPSSIYINAGSTTATIQLHGRTHCEYSIKLINYDLIGREASTEIIIWYRPDIYVFNSNLIYIYPMLILISIIILLKCCICLCCSNTTNNHSIISSSCNKKDTVTIL</sequence>
<reference evidence="3" key="2">
    <citation type="submission" date="2019-04" db="EMBL/GenBank/DDBJ databases">
        <authorList>
            <person name="Howe K."/>
            <person name="Paulini M."/>
            <person name="Williams G."/>
        </authorList>
    </citation>
    <scope>NUCLEOTIDE SEQUENCE [LARGE SCALE GENOMIC DNA]</scope>
    <source>
        <strain evidence="3">FR3</strain>
    </source>
</reference>
<dbReference type="SUPFAM" id="SSF49265">
    <property type="entry name" value="Fibronectin type III"/>
    <property type="match status" value="2"/>
</dbReference>
<proteinExistence type="predicted"/>
<dbReference type="KEGG" id="bmy:BM_BM2241"/>
<evidence type="ECO:0000313" key="4">
    <source>
        <dbReference type="Proteomes" id="UP000006672"/>
    </source>
</evidence>
<dbReference type="WBParaSite" id="Bm2241.1">
    <property type="protein sequence ID" value="Bm2241.1"/>
    <property type="gene ID" value="WBGene00222502"/>
</dbReference>
<evidence type="ECO:0000313" key="5">
    <source>
        <dbReference type="WBParaSite" id="Bm2241.1"/>
    </source>
</evidence>
<dbReference type="CDD" id="cd00063">
    <property type="entry name" value="FN3"/>
    <property type="match status" value="1"/>
</dbReference>